<organism evidence="1 2">
    <name type="scientific">Paenibacillus lautus</name>
    <name type="common">Bacillus lautus</name>
    <dbReference type="NCBI Taxonomy" id="1401"/>
    <lineage>
        <taxon>Bacteria</taxon>
        <taxon>Bacillati</taxon>
        <taxon>Bacillota</taxon>
        <taxon>Bacilli</taxon>
        <taxon>Bacillales</taxon>
        <taxon>Paenibacillaceae</taxon>
        <taxon>Paenibacillus</taxon>
    </lineage>
</organism>
<comment type="caution">
    <text evidence="1">The sequence shown here is derived from an EMBL/GenBank/DDBJ whole genome shotgun (WGS) entry which is preliminary data.</text>
</comment>
<protein>
    <submittedName>
        <fullName evidence="1">Uncharacterized protein</fullName>
    </submittedName>
</protein>
<name>A0A1R1AU66_PAELA</name>
<proteinExistence type="predicted"/>
<dbReference type="EMBL" id="MRTF01000011">
    <property type="protein sequence ID" value="OME89117.1"/>
    <property type="molecule type" value="Genomic_DNA"/>
</dbReference>
<accession>A0A1R1AU66</accession>
<reference evidence="1 2" key="1">
    <citation type="submission" date="2016-11" db="EMBL/GenBank/DDBJ databases">
        <title>Paenibacillus species isolates.</title>
        <authorList>
            <person name="Beno S.M."/>
        </authorList>
    </citation>
    <scope>NUCLEOTIDE SEQUENCE [LARGE SCALE GENOMIC DNA]</scope>
    <source>
        <strain evidence="1 2">FSL F4-0100</strain>
    </source>
</reference>
<gene>
    <name evidence="1" type="ORF">BK123_27485</name>
</gene>
<dbReference type="AlphaFoldDB" id="A0A1R1AU66"/>
<evidence type="ECO:0000313" key="2">
    <source>
        <dbReference type="Proteomes" id="UP000187074"/>
    </source>
</evidence>
<sequence length="59" mass="6740">MWNVALCSSGKTKRSLHTKYKMKILIDVESFVSLGLSIGGFTKLAFRRCERTVDLHIRP</sequence>
<dbReference type="Proteomes" id="UP000187074">
    <property type="component" value="Unassembled WGS sequence"/>
</dbReference>
<dbReference type="STRING" id="1401.BK123_27485"/>
<evidence type="ECO:0000313" key="1">
    <source>
        <dbReference type="EMBL" id="OME89117.1"/>
    </source>
</evidence>